<dbReference type="Pfam" id="PF13567">
    <property type="entry name" value="DUF4131"/>
    <property type="match status" value="1"/>
</dbReference>
<dbReference type="NCBIfam" id="TIGR00361">
    <property type="entry name" value="ComEC_Rec2"/>
    <property type="match status" value="1"/>
</dbReference>
<dbReference type="NCBIfam" id="TIGR00360">
    <property type="entry name" value="ComEC_N-term"/>
    <property type="match status" value="1"/>
</dbReference>
<organism evidence="9 10">
    <name type="scientific">Pusillimonas minor</name>
    <dbReference type="NCBI Taxonomy" id="2697024"/>
    <lineage>
        <taxon>Bacteria</taxon>
        <taxon>Pseudomonadati</taxon>
        <taxon>Pseudomonadota</taxon>
        <taxon>Betaproteobacteria</taxon>
        <taxon>Burkholderiales</taxon>
        <taxon>Alcaligenaceae</taxon>
        <taxon>Pusillimonas</taxon>
    </lineage>
</organism>
<name>A0A842HRW0_9BURK</name>
<evidence type="ECO:0000313" key="9">
    <source>
        <dbReference type="EMBL" id="MBC2769585.1"/>
    </source>
</evidence>
<feature type="transmembrane region" description="Helical" evidence="7">
    <location>
        <begin position="368"/>
        <end position="385"/>
    </location>
</feature>
<dbReference type="Pfam" id="PF00753">
    <property type="entry name" value="Lactamase_B"/>
    <property type="match status" value="1"/>
</dbReference>
<dbReference type="InterPro" id="IPR004477">
    <property type="entry name" value="ComEC_N"/>
</dbReference>
<feature type="region of interest" description="Disordered" evidence="6">
    <location>
        <begin position="683"/>
        <end position="712"/>
    </location>
</feature>
<feature type="transmembrane region" description="Helical" evidence="7">
    <location>
        <begin position="298"/>
        <end position="319"/>
    </location>
</feature>
<evidence type="ECO:0000259" key="8">
    <source>
        <dbReference type="SMART" id="SM00849"/>
    </source>
</evidence>
<evidence type="ECO:0000256" key="6">
    <source>
        <dbReference type="SAM" id="MobiDB-lite"/>
    </source>
</evidence>
<dbReference type="InterPro" id="IPR052159">
    <property type="entry name" value="Competence_DNA_uptake"/>
</dbReference>
<dbReference type="CDD" id="cd07731">
    <property type="entry name" value="ComA-like_MBL-fold"/>
    <property type="match status" value="1"/>
</dbReference>
<keyword evidence="10" id="KW-1185">Reference proteome</keyword>
<feature type="transmembrane region" description="Helical" evidence="7">
    <location>
        <begin position="49"/>
        <end position="66"/>
    </location>
</feature>
<keyword evidence="2" id="KW-1003">Cell membrane</keyword>
<dbReference type="SUPFAM" id="SSF56281">
    <property type="entry name" value="Metallo-hydrolase/oxidoreductase"/>
    <property type="match status" value="1"/>
</dbReference>
<accession>A0A842HRW0</accession>
<evidence type="ECO:0000256" key="3">
    <source>
        <dbReference type="ARBA" id="ARBA00022692"/>
    </source>
</evidence>
<dbReference type="AlphaFoldDB" id="A0A842HRW0"/>
<feature type="transmembrane region" description="Helical" evidence="7">
    <location>
        <begin position="466"/>
        <end position="483"/>
    </location>
</feature>
<comment type="subcellular location">
    <subcellularLocation>
        <location evidence="1">Cell membrane</location>
        <topology evidence="1">Multi-pass membrane protein</topology>
    </subcellularLocation>
</comment>
<evidence type="ECO:0000256" key="7">
    <source>
        <dbReference type="SAM" id="Phobius"/>
    </source>
</evidence>
<evidence type="ECO:0000256" key="1">
    <source>
        <dbReference type="ARBA" id="ARBA00004651"/>
    </source>
</evidence>
<keyword evidence="4 7" id="KW-1133">Transmembrane helix</keyword>
<dbReference type="SMART" id="SM00849">
    <property type="entry name" value="Lactamase_B"/>
    <property type="match status" value="1"/>
</dbReference>
<feature type="transmembrane region" description="Helical" evidence="7">
    <location>
        <begin position="397"/>
        <end position="425"/>
    </location>
</feature>
<evidence type="ECO:0000256" key="5">
    <source>
        <dbReference type="ARBA" id="ARBA00023136"/>
    </source>
</evidence>
<dbReference type="Proteomes" id="UP000545386">
    <property type="component" value="Unassembled WGS sequence"/>
</dbReference>
<protein>
    <submittedName>
        <fullName evidence="9">DNA internalization-related competence protein ComEC/Rec2</fullName>
    </submittedName>
</protein>
<reference evidence="9 10" key="1">
    <citation type="submission" date="2020-08" db="EMBL/GenBank/DDBJ databases">
        <title>Paraeoetvoesia sp. YC-7-48 draft genome sequence.</title>
        <authorList>
            <person name="Yao L."/>
        </authorList>
    </citation>
    <scope>NUCLEOTIDE SEQUENCE [LARGE SCALE GENOMIC DNA]</scope>
    <source>
        <strain evidence="10">YC-7-48</strain>
    </source>
</reference>
<dbReference type="Pfam" id="PF03772">
    <property type="entry name" value="Competence"/>
    <property type="match status" value="1"/>
</dbReference>
<evidence type="ECO:0000256" key="2">
    <source>
        <dbReference type="ARBA" id="ARBA00022475"/>
    </source>
</evidence>
<dbReference type="GO" id="GO:0005886">
    <property type="term" value="C:plasma membrane"/>
    <property type="evidence" value="ECO:0007669"/>
    <property type="project" value="UniProtKB-SubCell"/>
</dbReference>
<dbReference type="InterPro" id="IPR035681">
    <property type="entry name" value="ComA-like_MBL"/>
</dbReference>
<dbReference type="InterPro" id="IPR001279">
    <property type="entry name" value="Metallo-B-lactamas"/>
</dbReference>
<feature type="transmembrane region" description="Helical" evidence="7">
    <location>
        <begin position="503"/>
        <end position="522"/>
    </location>
</feature>
<feature type="transmembrane region" description="Helical" evidence="7">
    <location>
        <begin position="253"/>
        <end position="277"/>
    </location>
</feature>
<feature type="transmembrane region" description="Helical" evidence="7">
    <location>
        <begin position="437"/>
        <end position="459"/>
    </location>
</feature>
<dbReference type="PANTHER" id="PTHR30619">
    <property type="entry name" value="DNA INTERNALIZATION/COMPETENCE PROTEIN COMEC/REC2"/>
    <property type="match status" value="1"/>
</dbReference>
<feature type="domain" description="Metallo-beta-lactamase" evidence="8">
    <location>
        <begin position="557"/>
        <end position="755"/>
    </location>
</feature>
<dbReference type="PANTHER" id="PTHR30619:SF1">
    <property type="entry name" value="RECOMBINATION PROTEIN 2"/>
    <property type="match status" value="1"/>
</dbReference>
<dbReference type="EMBL" id="JACJUU010000003">
    <property type="protein sequence ID" value="MBC2769585.1"/>
    <property type="molecule type" value="Genomic_DNA"/>
</dbReference>
<comment type="caution">
    <text evidence="9">The sequence shown here is derived from an EMBL/GenBank/DDBJ whole genome shotgun (WGS) entry which is preliminary data.</text>
</comment>
<dbReference type="InterPro" id="IPR004797">
    <property type="entry name" value="Competence_ComEC/Rec2"/>
</dbReference>
<keyword evidence="5 7" id="KW-0472">Membrane</keyword>
<dbReference type="GO" id="GO:0030420">
    <property type="term" value="P:establishment of competence for transformation"/>
    <property type="evidence" value="ECO:0007669"/>
    <property type="project" value="InterPro"/>
</dbReference>
<gene>
    <name evidence="9" type="ORF">GTU67_06615</name>
</gene>
<sequence>MKGRLCALAVLGGTAAVHVLPRMPTVVEWGAVALMVLMVGRAVPAKWRWLLFVLWAGILTFGMTAARIEYRLGDRLAATNENKVSRVVLRVAGLPKLSPDSRQFEAEVLSSRPEGVPKHIMVTWNAPGYAGVYGRRNTPPADFPDLVPGQVWRMALTLKSPSGARNPSAFDYEAYVFSHGIRALGAVRGRPAYMRDDGWVGIGGSAQRARHYVREAMRPYIEGLRYGGVLLALTIGDQASIGPADWATYNRAGLTHLISISGSHITMIAAIGGLLVLALWRRAHWRGRGLAERVPAQVAAAVAALIVAWLYCLLAGWGVPARRTFLMLAVVAATQILRVPLSMSRLLALVAVIVVVLDPWALFASGFWLSFGAVYVLMASAQWWGRHAAGHRPGRRASIWFAVYMAVGLQLAITAGLMPLLALIFNDVSLVSPLVNAYAIPVVSFIVTPVSLLAGAAAIVPGLGDVARLLVWVAHGAMTLMMVPTEALAQWSWASFSVASGPATLTALAVAGLLIAIAPYGLPLRSLGWVFMAPALFWLPVRPAPGHWKLVALDVGQGSALVIKTATRTLVFDTGVRHGPDADEGARTLLPYLRSSGVRSVDVLVVSHADTDHAGGALSLLKAISVGQSYTSFALEKDIAKSQRLLGDTQAVTLPDAMTTCAYGATWNVDGVTFSFLWPLPEPQPERQRAASGTPRPSSDKSVRSTSGQRNRNACVLRVQGQHHSVLLTGDIGAAEERRLLARGLGPTDVVVAAHHGSRFSSSQAFVQATQPTHVISQNGWQNRYGHPAPAVQQRWEASGAHFWRTDWHGALTVDSTAAGLRVTAERVQHRRYWQRNVAFTK</sequence>
<dbReference type="InterPro" id="IPR025405">
    <property type="entry name" value="DUF4131"/>
</dbReference>
<evidence type="ECO:0000313" key="10">
    <source>
        <dbReference type="Proteomes" id="UP000545386"/>
    </source>
</evidence>
<dbReference type="InterPro" id="IPR036866">
    <property type="entry name" value="RibonucZ/Hydroxyglut_hydro"/>
</dbReference>
<evidence type="ECO:0000256" key="4">
    <source>
        <dbReference type="ARBA" id="ARBA00022989"/>
    </source>
</evidence>
<proteinExistence type="predicted"/>
<keyword evidence="3 7" id="KW-0812">Transmembrane</keyword>
<dbReference type="Gene3D" id="3.60.15.10">
    <property type="entry name" value="Ribonuclease Z/Hydroxyacylglutathione hydrolase-like"/>
    <property type="match status" value="1"/>
</dbReference>